<dbReference type="PANTHER" id="PTHR42809:SF1">
    <property type="entry name" value="FLAVODOXIN 1"/>
    <property type="match status" value="1"/>
</dbReference>
<evidence type="ECO:0000256" key="1">
    <source>
        <dbReference type="ARBA" id="ARBA00001917"/>
    </source>
</evidence>
<dbReference type="Gene3D" id="3.40.50.360">
    <property type="match status" value="1"/>
</dbReference>
<accession>A0A495A1H9</accession>
<dbReference type="EMBL" id="RBZP01000009">
    <property type="protein sequence ID" value="RKQ32734.1"/>
    <property type="molecule type" value="Genomic_DNA"/>
</dbReference>
<dbReference type="OrthoDB" id="9790745at2"/>
<keyword evidence="6" id="KW-0288">FMN</keyword>
<comment type="cofactor">
    <cofactor evidence="1">
        <name>FMN</name>
        <dbReference type="ChEBI" id="CHEBI:58210"/>
    </cofactor>
</comment>
<evidence type="ECO:0000313" key="9">
    <source>
        <dbReference type="EMBL" id="RKQ32734.1"/>
    </source>
</evidence>
<dbReference type="GO" id="GO:0016651">
    <property type="term" value="F:oxidoreductase activity, acting on NAD(P)H"/>
    <property type="evidence" value="ECO:0007669"/>
    <property type="project" value="UniProtKB-ARBA"/>
</dbReference>
<keyword evidence="10" id="KW-1185">Reference proteome</keyword>
<keyword evidence="4" id="KW-0813">Transport</keyword>
<comment type="caution">
    <text evidence="9">The sequence shown here is derived from an EMBL/GenBank/DDBJ whole genome shotgun (WGS) entry which is preliminary data.</text>
</comment>
<dbReference type="Proteomes" id="UP000269301">
    <property type="component" value="Unassembled WGS sequence"/>
</dbReference>
<comment type="function">
    <text evidence="2">Low-potential electron donor to a number of redox enzymes.</text>
</comment>
<evidence type="ECO:0000259" key="8">
    <source>
        <dbReference type="PROSITE" id="PS50902"/>
    </source>
</evidence>
<keyword evidence="5" id="KW-0285">Flavoprotein</keyword>
<dbReference type="InterPro" id="IPR029039">
    <property type="entry name" value="Flavoprotein-like_sf"/>
</dbReference>
<dbReference type="AlphaFoldDB" id="A0A495A1H9"/>
<evidence type="ECO:0000256" key="5">
    <source>
        <dbReference type="ARBA" id="ARBA00022630"/>
    </source>
</evidence>
<keyword evidence="7" id="KW-0249">Electron transport</keyword>
<evidence type="ECO:0000256" key="6">
    <source>
        <dbReference type="ARBA" id="ARBA00022643"/>
    </source>
</evidence>
<dbReference type="GO" id="GO:0010181">
    <property type="term" value="F:FMN binding"/>
    <property type="evidence" value="ECO:0007669"/>
    <property type="project" value="InterPro"/>
</dbReference>
<comment type="similarity">
    <text evidence="3">Belongs to the flavodoxin family.</text>
</comment>
<feature type="domain" description="Flavodoxin-like" evidence="8">
    <location>
        <begin position="3"/>
        <end position="140"/>
    </location>
</feature>
<dbReference type="PROSITE" id="PS50902">
    <property type="entry name" value="FLAVODOXIN_LIKE"/>
    <property type="match status" value="1"/>
</dbReference>
<protein>
    <submittedName>
        <fullName evidence="9">Flavodoxin</fullName>
    </submittedName>
</protein>
<dbReference type="PANTHER" id="PTHR42809">
    <property type="entry name" value="FLAVODOXIN 2"/>
    <property type="match status" value="1"/>
</dbReference>
<evidence type="ECO:0000256" key="4">
    <source>
        <dbReference type="ARBA" id="ARBA00022448"/>
    </source>
</evidence>
<proteinExistence type="inferred from homology"/>
<organism evidence="9 10">
    <name type="scientific">Oceanobacillus halophilus</name>
    <dbReference type="NCBI Taxonomy" id="930130"/>
    <lineage>
        <taxon>Bacteria</taxon>
        <taxon>Bacillati</taxon>
        <taxon>Bacillota</taxon>
        <taxon>Bacilli</taxon>
        <taxon>Bacillales</taxon>
        <taxon>Bacillaceae</taxon>
        <taxon>Oceanobacillus</taxon>
    </lineage>
</organism>
<evidence type="ECO:0000256" key="3">
    <source>
        <dbReference type="ARBA" id="ARBA00005267"/>
    </source>
</evidence>
<evidence type="ECO:0000256" key="2">
    <source>
        <dbReference type="ARBA" id="ARBA00003297"/>
    </source>
</evidence>
<evidence type="ECO:0000256" key="7">
    <source>
        <dbReference type="ARBA" id="ARBA00022982"/>
    </source>
</evidence>
<evidence type="ECO:0000313" key="10">
    <source>
        <dbReference type="Proteomes" id="UP000269301"/>
    </source>
</evidence>
<sequence>MRVGIVYTSVSGNTEALGKLLAEQFHRKHCDVSLYRIENFSIDWMNKVDIFIIGTYTWGNGDLPENMSMLYRALEKVHSPNLITGVFGTGDSFFPQFCGAVDKFRDLLKHKTNLAVTLKVELFPQQQDEWKCSKFVDKCMSVWCNVV</sequence>
<dbReference type="Pfam" id="PF00258">
    <property type="entry name" value="Flavodoxin_1"/>
    <property type="match status" value="1"/>
</dbReference>
<dbReference type="InterPro" id="IPR050619">
    <property type="entry name" value="Flavodoxin"/>
</dbReference>
<dbReference type="InterPro" id="IPR008254">
    <property type="entry name" value="Flavodoxin/NO_synth"/>
</dbReference>
<reference evidence="9 10" key="1">
    <citation type="journal article" date="2016" name="Int. J. Syst. Evol. Microbiol.">
        <title>Oceanobacillus halophilus sp. nov., a novel moderately halophilic bacterium from a hypersaline lake.</title>
        <authorList>
            <person name="Amoozegar M.A."/>
            <person name="Bagheri M."/>
            <person name="Makhdoumi A."/>
            <person name="Nikou M.M."/>
            <person name="Fazeli S.A.S."/>
            <person name="Schumann P."/>
            <person name="Sproer C."/>
            <person name="Sanchez-Porro C."/>
            <person name="Ventosa A."/>
        </authorList>
    </citation>
    <scope>NUCLEOTIDE SEQUENCE [LARGE SCALE GENOMIC DNA]</scope>
    <source>
        <strain evidence="9 10">DSM 23996</strain>
    </source>
</reference>
<gene>
    <name evidence="9" type="ORF">D8M06_12195</name>
</gene>
<name>A0A495A1H9_9BACI</name>
<dbReference type="SUPFAM" id="SSF52218">
    <property type="entry name" value="Flavoproteins"/>
    <property type="match status" value="1"/>
</dbReference>